<dbReference type="Pfam" id="PF13365">
    <property type="entry name" value="Trypsin_2"/>
    <property type="match status" value="1"/>
</dbReference>
<reference evidence="1 2" key="1">
    <citation type="submission" date="2015-10" db="EMBL/GenBank/DDBJ databases">
        <title>Metagenome-Assembled Genomes uncover a global brackish microbiome.</title>
        <authorList>
            <person name="Hugerth L.W."/>
            <person name="Larsson J."/>
            <person name="Alneberg J."/>
            <person name="Lindh M.V."/>
            <person name="Legrand C."/>
            <person name="Pinhassi J."/>
            <person name="Andersson A.F."/>
        </authorList>
    </citation>
    <scope>NUCLEOTIDE SEQUENCE [LARGE SCALE GENOMIC DNA]</scope>
    <source>
        <strain evidence="1">BACL2 MAG-120802-bin41</strain>
    </source>
</reference>
<name>A0A0R2NY97_9ACTN</name>
<sequence>MAMSKSDNPFIAFLAIVTAPIAAGALLLSWAPSNHFFEFSPKYDGYVAARDISGTVDAVQDATLTVFCGANSNRGSLGTAWAIDKEVLQIKSDKALLVTNHHVIEDCIKPGLKLSVAKLLGKKRDAKLLIYDKKNDLALLEVDMKLKPLELSDNFMYSGYWVMSLGSAAGYEGSVSFGNIINTTYDEVLFTNNISEGNSGGALIDNEGKVVGVITWGVNNEREQYNGAKSLDALCLKIIKCEYEYDGEKTWYNWKD</sequence>
<dbReference type="Proteomes" id="UP000053941">
    <property type="component" value="Unassembled WGS sequence"/>
</dbReference>
<dbReference type="InterPro" id="IPR009003">
    <property type="entry name" value="Peptidase_S1_PA"/>
</dbReference>
<dbReference type="GO" id="GO:0004252">
    <property type="term" value="F:serine-type endopeptidase activity"/>
    <property type="evidence" value="ECO:0007669"/>
    <property type="project" value="InterPro"/>
</dbReference>
<dbReference type="EMBL" id="LIAS01000066">
    <property type="protein sequence ID" value="KRO30737.1"/>
    <property type="molecule type" value="Genomic_DNA"/>
</dbReference>
<dbReference type="Gene3D" id="2.40.10.120">
    <property type="match status" value="1"/>
</dbReference>
<protein>
    <recommendedName>
        <fullName evidence="3">Trypsin</fullName>
    </recommendedName>
</protein>
<dbReference type="InterPro" id="IPR001940">
    <property type="entry name" value="Peptidase_S1C"/>
</dbReference>
<evidence type="ECO:0000313" key="2">
    <source>
        <dbReference type="Proteomes" id="UP000053941"/>
    </source>
</evidence>
<evidence type="ECO:0008006" key="3">
    <source>
        <dbReference type="Google" id="ProtNLM"/>
    </source>
</evidence>
<proteinExistence type="predicted"/>
<dbReference type="SUPFAM" id="SSF50494">
    <property type="entry name" value="Trypsin-like serine proteases"/>
    <property type="match status" value="1"/>
</dbReference>
<dbReference type="GO" id="GO:0006508">
    <property type="term" value="P:proteolysis"/>
    <property type="evidence" value="ECO:0007669"/>
    <property type="project" value="InterPro"/>
</dbReference>
<comment type="caution">
    <text evidence="1">The sequence shown here is derived from an EMBL/GenBank/DDBJ whole genome shotgun (WGS) entry which is preliminary data.</text>
</comment>
<organism evidence="1 2">
    <name type="scientific">Actinobacteria bacterium BACL2 MAG-120802-bin41</name>
    <dbReference type="NCBI Taxonomy" id="1655568"/>
    <lineage>
        <taxon>Bacteria</taxon>
        <taxon>Bacillati</taxon>
        <taxon>Actinomycetota</taxon>
        <taxon>Actinomycetes</taxon>
        <taxon>Actinomycetes incertae sedis</taxon>
        <taxon>ac1 cluster</taxon>
    </lineage>
</organism>
<dbReference type="PRINTS" id="PR00834">
    <property type="entry name" value="PROTEASES2C"/>
</dbReference>
<gene>
    <name evidence="1" type="ORF">ABR60_03035</name>
</gene>
<evidence type="ECO:0000313" key="1">
    <source>
        <dbReference type="EMBL" id="KRO30737.1"/>
    </source>
</evidence>
<dbReference type="PANTHER" id="PTHR43019">
    <property type="entry name" value="SERINE ENDOPROTEASE DEGS"/>
    <property type="match status" value="1"/>
</dbReference>
<dbReference type="AlphaFoldDB" id="A0A0R2NY97"/>
<accession>A0A0R2NY97</accession>
<dbReference type="PANTHER" id="PTHR43019:SF23">
    <property type="entry name" value="PROTEASE DO-LIKE 5, CHLOROPLASTIC"/>
    <property type="match status" value="1"/>
</dbReference>